<keyword evidence="2" id="KW-1185">Reference proteome</keyword>
<sequence>MDDEFDLLNKRYANWPQPIDKTIANNKLAKFHENISCDSLRESPCAVCSGLYSHEHLITISIRESLSAGDTLVFLIANVWIGMTPQCRKGLMVPEQLLYPRVIYV</sequence>
<dbReference type="AlphaFoldDB" id="A0A9N9AS61"/>
<gene>
    <name evidence="1" type="ORF">DEBURN_LOCUS6708</name>
</gene>
<dbReference type="Proteomes" id="UP000789706">
    <property type="component" value="Unassembled WGS sequence"/>
</dbReference>
<accession>A0A9N9AS61</accession>
<evidence type="ECO:0000313" key="1">
    <source>
        <dbReference type="EMBL" id="CAG8542979.1"/>
    </source>
</evidence>
<dbReference type="OrthoDB" id="2282872at2759"/>
<proteinExistence type="predicted"/>
<evidence type="ECO:0000313" key="2">
    <source>
        <dbReference type="Proteomes" id="UP000789706"/>
    </source>
</evidence>
<dbReference type="EMBL" id="CAJVPK010000721">
    <property type="protein sequence ID" value="CAG8542979.1"/>
    <property type="molecule type" value="Genomic_DNA"/>
</dbReference>
<comment type="caution">
    <text evidence="1">The sequence shown here is derived from an EMBL/GenBank/DDBJ whole genome shotgun (WGS) entry which is preliminary data.</text>
</comment>
<protein>
    <submittedName>
        <fullName evidence="1">9602_t:CDS:1</fullName>
    </submittedName>
</protein>
<name>A0A9N9AS61_9GLOM</name>
<reference evidence="1" key="1">
    <citation type="submission" date="2021-06" db="EMBL/GenBank/DDBJ databases">
        <authorList>
            <person name="Kallberg Y."/>
            <person name="Tangrot J."/>
            <person name="Rosling A."/>
        </authorList>
    </citation>
    <scope>NUCLEOTIDE SEQUENCE</scope>
    <source>
        <strain evidence="1">AZ414A</strain>
    </source>
</reference>
<organism evidence="1 2">
    <name type="scientific">Diversispora eburnea</name>
    <dbReference type="NCBI Taxonomy" id="1213867"/>
    <lineage>
        <taxon>Eukaryota</taxon>
        <taxon>Fungi</taxon>
        <taxon>Fungi incertae sedis</taxon>
        <taxon>Mucoromycota</taxon>
        <taxon>Glomeromycotina</taxon>
        <taxon>Glomeromycetes</taxon>
        <taxon>Diversisporales</taxon>
        <taxon>Diversisporaceae</taxon>
        <taxon>Diversispora</taxon>
    </lineage>
</organism>